<feature type="chain" id="PRO_5046976379" description="TATA-box binding protein" evidence="1">
    <location>
        <begin position="28"/>
        <end position="232"/>
    </location>
</feature>
<dbReference type="Proteomes" id="UP001519308">
    <property type="component" value="Unassembled WGS sequence"/>
</dbReference>
<proteinExistence type="predicted"/>
<dbReference type="SUPFAM" id="SSF143842">
    <property type="entry name" value="YwmB-like"/>
    <property type="match status" value="1"/>
</dbReference>
<evidence type="ECO:0000313" key="2">
    <source>
        <dbReference type="EMBL" id="MBP2021065.1"/>
    </source>
</evidence>
<gene>
    <name evidence="2" type="ORF">J2Z44_000852</name>
</gene>
<comment type="caution">
    <text evidence="2">The sequence shown here is derived from an EMBL/GenBank/DDBJ whole genome shotgun (WGS) entry which is preliminary data.</text>
</comment>
<protein>
    <recommendedName>
        <fullName evidence="4">TATA-box binding protein</fullName>
    </recommendedName>
</protein>
<reference evidence="2 3" key="1">
    <citation type="submission" date="2021-03" db="EMBL/GenBank/DDBJ databases">
        <title>Genomic Encyclopedia of Type Strains, Phase IV (KMG-IV): sequencing the most valuable type-strain genomes for metagenomic binning, comparative biology and taxonomic classification.</title>
        <authorList>
            <person name="Goeker M."/>
        </authorList>
    </citation>
    <scope>NUCLEOTIDE SEQUENCE [LARGE SCALE GENOMIC DNA]</scope>
    <source>
        <strain evidence="2 3">DSM 28650</strain>
    </source>
</reference>
<keyword evidence="1" id="KW-0732">Signal</keyword>
<keyword evidence="3" id="KW-1185">Reference proteome</keyword>
<accession>A0ABS4JZV4</accession>
<dbReference type="RefSeq" id="WP_021282206.1">
    <property type="nucleotide sequence ID" value="NZ_JAGGLL010000005.1"/>
</dbReference>
<evidence type="ECO:0000313" key="3">
    <source>
        <dbReference type="Proteomes" id="UP001519308"/>
    </source>
</evidence>
<feature type="signal peptide" evidence="1">
    <location>
        <begin position="1"/>
        <end position="27"/>
    </location>
</feature>
<evidence type="ECO:0008006" key="4">
    <source>
        <dbReference type="Google" id="ProtNLM"/>
    </source>
</evidence>
<evidence type="ECO:0000256" key="1">
    <source>
        <dbReference type="SAM" id="SignalP"/>
    </source>
</evidence>
<dbReference type="EMBL" id="JAGGLL010000005">
    <property type="protein sequence ID" value="MBP2021065.1"/>
    <property type="molecule type" value="Genomic_DNA"/>
</dbReference>
<organism evidence="2 3">
    <name type="scientific">Clostridium punense</name>
    <dbReference type="NCBI Taxonomy" id="1054297"/>
    <lineage>
        <taxon>Bacteria</taxon>
        <taxon>Bacillati</taxon>
        <taxon>Bacillota</taxon>
        <taxon>Clostridia</taxon>
        <taxon>Eubacteriales</taxon>
        <taxon>Clostridiaceae</taxon>
        <taxon>Clostridium</taxon>
    </lineage>
</organism>
<name>A0ABS4JZV4_9CLOT</name>
<sequence length="232" mass="26337">MKFKFKTVKVLIITLAILTFNANFLYAKGQVDMFEKLLSNKNIEVTEYSVTATFKANSQGFDTCDIILNRVSTILGEMEYTKTNEGEFNNIVFLSEDYRGTITSTAYNNENIFTITIIKKDKENKTKELKSKLSEILSHINSRITYSQCIKGKILSNNLDEINNYVMDTLEQGKVKNINRAKLYNGYSIICNTNLYSSKKVGAVDVDFHCAVVKYSSGCYLVMGTPEITLDY</sequence>
<dbReference type="InterPro" id="IPR036209">
    <property type="entry name" value="YwmB-like_sf"/>
</dbReference>